<evidence type="ECO:0000256" key="4">
    <source>
        <dbReference type="ARBA" id="ARBA00023139"/>
    </source>
</evidence>
<evidence type="ECO:0000256" key="1">
    <source>
        <dbReference type="ARBA" id="ARBA00004635"/>
    </source>
</evidence>
<organism evidence="8">
    <name type="scientific">Bacillus mycoides</name>
    <dbReference type="NCBI Taxonomy" id="1405"/>
    <lineage>
        <taxon>Bacteria</taxon>
        <taxon>Bacillati</taxon>
        <taxon>Bacillota</taxon>
        <taxon>Bacilli</taxon>
        <taxon>Bacillales</taxon>
        <taxon>Bacillaceae</taxon>
        <taxon>Bacillus</taxon>
        <taxon>Bacillus cereus group</taxon>
    </lineage>
</organism>
<dbReference type="EMBL" id="ACMP01000006">
    <property type="protein sequence ID" value="EEL72809.1"/>
    <property type="molecule type" value="Genomic_DNA"/>
</dbReference>
<protein>
    <recommendedName>
        <fullName evidence="6">Lipoprotein</fullName>
    </recommendedName>
</protein>
<comment type="similarity">
    <text evidence="6">Belongs to the nlpA lipoprotein family.</text>
</comment>
<reference evidence="8" key="1">
    <citation type="journal article" date="2012" name="Genome Res.">
        <title>Genomic characterization of the Bacillus cereus sensu lato species: Backdrop to the evolution of Bacillus anthracis.</title>
        <authorList>
            <person name="Zwick M.E."/>
            <person name="Joseph S.J."/>
            <person name="Didelot X."/>
            <person name="Chen P.E."/>
            <person name="Bishop-Lilly K.A."/>
            <person name="Stewart A.C."/>
            <person name="Willner K."/>
            <person name="Nolan N."/>
            <person name="Lentz S."/>
            <person name="Thomason M.K."/>
            <person name="Sozhamannan S."/>
            <person name="Mateczun A.J."/>
            <person name="Du L."/>
            <person name="Read T.D."/>
        </authorList>
    </citation>
    <scope>NUCLEOTIDE SEQUENCE [LARGE SCALE GENOMIC DNA]</scope>
    <source>
        <strain evidence="8">AH603</strain>
    </source>
</reference>
<keyword evidence="5 6" id="KW-0449">Lipoprotein</keyword>
<accession>C2XNA8</accession>
<keyword evidence="2" id="KW-0732">Signal</keyword>
<dbReference type="HOGENOM" id="CLU_067080_0_0_9"/>
<evidence type="ECO:0000256" key="7">
    <source>
        <dbReference type="PIRSR" id="PIRSR002854-1"/>
    </source>
</evidence>
<keyword evidence="3" id="KW-0472">Membrane</keyword>
<evidence type="ECO:0000313" key="8">
    <source>
        <dbReference type="EMBL" id="EEL72809.1"/>
    </source>
</evidence>
<keyword evidence="4" id="KW-0564">Palmitate</keyword>
<dbReference type="Pfam" id="PF03180">
    <property type="entry name" value="Lipoprotein_9"/>
    <property type="match status" value="1"/>
</dbReference>
<dbReference type="SUPFAM" id="SSF53850">
    <property type="entry name" value="Periplasmic binding protein-like II"/>
    <property type="match status" value="1"/>
</dbReference>
<comment type="subcellular location">
    <subcellularLocation>
        <location evidence="1">Membrane</location>
        <topology evidence="1">Lipid-anchor</topology>
    </subcellularLocation>
</comment>
<dbReference type="AlphaFoldDB" id="C2XNA8"/>
<dbReference type="Gene3D" id="3.40.190.10">
    <property type="entry name" value="Periplasmic binding protein-like II"/>
    <property type="match status" value="2"/>
</dbReference>
<feature type="lipid moiety-binding region" description="S-diacylglycerol cysteine" evidence="7">
    <location>
        <position position="35"/>
    </location>
</feature>
<dbReference type="CDD" id="cd13526">
    <property type="entry name" value="PBP2_lipoprotein_MetQ_like"/>
    <property type="match status" value="1"/>
</dbReference>
<dbReference type="PROSITE" id="PS51257">
    <property type="entry name" value="PROKAR_LIPOPROTEIN"/>
    <property type="match status" value="1"/>
</dbReference>
<evidence type="ECO:0000256" key="5">
    <source>
        <dbReference type="ARBA" id="ARBA00023288"/>
    </source>
</evidence>
<proteinExistence type="inferred from homology"/>
<evidence type="ECO:0000256" key="3">
    <source>
        <dbReference type="ARBA" id="ARBA00023136"/>
    </source>
</evidence>
<comment type="caution">
    <text evidence="8">The sequence shown here is derived from an EMBL/GenBank/DDBJ whole genome shotgun (WGS) entry which is preliminary data.</text>
</comment>
<dbReference type="PIRSF" id="PIRSF002854">
    <property type="entry name" value="MetQ"/>
    <property type="match status" value="1"/>
</dbReference>
<dbReference type="PANTHER" id="PTHR30429:SF1">
    <property type="entry name" value="D-METHIONINE-BINDING LIPOPROTEIN METQ-RELATED"/>
    <property type="match status" value="1"/>
</dbReference>
<dbReference type="Proteomes" id="UP000001753">
    <property type="component" value="Chromosome"/>
</dbReference>
<evidence type="ECO:0000256" key="2">
    <source>
        <dbReference type="ARBA" id="ARBA00022729"/>
    </source>
</evidence>
<name>C2XNA8_BACMY</name>
<dbReference type="InterPro" id="IPR004872">
    <property type="entry name" value="Lipoprotein_NlpA"/>
</dbReference>
<gene>
    <name evidence="8" type="ORF">bcere0026_1510</name>
</gene>
<evidence type="ECO:0000256" key="6">
    <source>
        <dbReference type="PIRNR" id="PIRNR002854"/>
    </source>
</evidence>
<dbReference type="GO" id="GO:0016020">
    <property type="term" value="C:membrane"/>
    <property type="evidence" value="ECO:0007669"/>
    <property type="project" value="UniProtKB-SubCell"/>
</dbReference>
<dbReference type="PANTHER" id="PTHR30429">
    <property type="entry name" value="D-METHIONINE-BINDING LIPOPROTEIN METQ"/>
    <property type="match status" value="1"/>
</dbReference>
<sequence>MRGAFYFGTYIKGELYMKKVLLSIVSGAVLLLGACGANSDKEVKALDEKKITVGVTGGPHEQILEKVKEVAAKDGLQIDVKIFNDYVAPNVSLDEKSLDVNSYQTKSYLDVFKAERNMKLTEVFSTVTFPMGIYSKNLKDVKELKEGDAIAVPNDPTNELRALKLFEKAGVLKVDPKATEKATAKDVIENPKNLKIVELEASQLPTQLGEVKAAAINTNFALGAKLSPAKDSIFREGKDSPYVNWVVVRTENKDDAVVNKLKKAYQSKEVKDFIEKKFDGSVLPSW</sequence>